<dbReference type="GO" id="GO:0004252">
    <property type="term" value="F:serine-type endopeptidase activity"/>
    <property type="evidence" value="ECO:0007669"/>
    <property type="project" value="UniProtKB-EC"/>
</dbReference>
<comment type="catalytic activity">
    <reaction evidence="4">
        <text>Preferential cleavage: Arg-|-Xaa, Lys-|-Xaa.</text>
        <dbReference type="EC" id="3.4.21.4"/>
    </reaction>
</comment>
<organism evidence="8 9">
    <name type="scientific">Dissostichus mawsoni</name>
    <name type="common">Antarctic cod</name>
    <dbReference type="NCBI Taxonomy" id="36200"/>
    <lineage>
        <taxon>Eukaryota</taxon>
        <taxon>Metazoa</taxon>
        <taxon>Chordata</taxon>
        <taxon>Craniata</taxon>
        <taxon>Vertebrata</taxon>
        <taxon>Euteleostomi</taxon>
        <taxon>Actinopterygii</taxon>
        <taxon>Neopterygii</taxon>
        <taxon>Teleostei</taxon>
        <taxon>Neoteleostei</taxon>
        <taxon>Acanthomorphata</taxon>
        <taxon>Eupercaria</taxon>
        <taxon>Perciformes</taxon>
        <taxon>Notothenioidei</taxon>
        <taxon>Nototheniidae</taxon>
        <taxon>Dissostichus</taxon>
    </lineage>
</organism>
<evidence type="ECO:0000313" key="9">
    <source>
        <dbReference type="Proteomes" id="UP000518266"/>
    </source>
</evidence>
<evidence type="ECO:0000259" key="7">
    <source>
        <dbReference type="PROSITE" id="PS50240"/>
    </source>
</evidence>
<protein>
    <recommendedName>
        <fullName evidence="5">trypsin</fullName>
        <ecNumber evidence="5">3.4.21.4</ecNumber>
    </recommendedName>
</protein>
<evidence type="ECO:0000256" key="6">
    <source>
        <dbReference type="SAM" id="SignalP"/>
    </source>
</evidence>
<dbReference type="Proteomes" id="UP000518266">
    <property type="component" value="Unassembled WGS sequence"/>
</dbReference>
<evidence type="ECO:0000256" key="1">
    <source>
        <dbReference type="ARBA" id="ARBA00022670"/>
    </source>
</evidence>
<keyword evidence="1" id="KW-0645">Protease</keyword>
<dbReference type="EC" id="3.4.21.4" evidence="5"/>
<evidence type="ECO:0000256" key="3">
    <source>
        <dbReference type="ARBA" id="ARBA00022825"/>
    </source>
</evidence>
<evidence type="ECO:0000313" key="8">
    <source>
        <dbReference type="EMBL" id="KAF3861190.1"/>
    </source>
</evidence>
<evidence type="ECO:0000256" key="4">
    <source>
        <dbReference type="ARBA" id="ARBA00036320"/>
    </source>
</evidence>
<reference evidence="8 9" key="1">
    <citation type="submission" date="2020-03" db="EMBL/GenBank/DDBJ databases">
        <title>Dissostichus mawsoni Genome sequencing and assembly.</title>
        <authorList>
            <person name="Park H."/>
        </authorList>
    </citation>
    <scope>NUCLEOTIDE SEQUENCE [LARGE SCALE GENOMIC DNA]</scope>
    <source>
        <strain evidence="8">DM0001</strain>
        <tissue evidence="8">Muscle</tissue>
    </source>
</reference>
<evidence type="ECO:0000256" key="5">
    <source>
        <dbReference type="ARBA" id="ARBA00038868"/>
    </source>
</evidence>
<dbReference type="EMBL" id="JAAKFY010000002">
    <property type="protein sequence ID" value="KAF3861190.1"/>
    <property type="molecule type" value="Genomic_DNA"/>
</dbReference>
<sequence length="276" mass="29685">MDLPSLLLCVLLHALAVRCEYNYILIHIKEPLGNSSRIQGFKDSRIQGFYCHLYRTVSSMAARGLCPRWQPGDSVLDGSQGTLSSMAARGLCPRWQPGDCVLDGSQGTLSSMAARGLCPRWQPGDSVLNGSLGTVSSMAARGLCLRWQPGDSEGSYYWVKNMMIVAGDYSLAIYEGTEQQILPQLLGSMCRVSGWGYTSPSGGQIPSTLRTVRLPIVSSLTCNSSQSFNGRITENMLCAGFSIGGRTPARGTPGVLWSARAGYTAWCPGATAVRTL</sequence>
<dbReference type="InterPro" id="IPR043504">
    <property type="entry name" value="Peptidase_S1_PA_chymotrypsin"/>
</dbReference>
<feature type="non-terminal residue" evidence="8">
    <location>
        <position position="1"/>
    </location>
</feature>
<dbReference type="GO" id="GO:0005615">
    <property type="term" value="C:extracellular space"/>
    <property type="evidence" value="ECO:0007669"/>
    <property type="project" value="TreeGrafter"/>
</dbReference>
<evidence type="ECO:0000256" key="2">
    <source>
        <dbReference type="ARBA" id="ARBA00022801"/>
    </source>
</evidence>
<dbReference type="PROSITE" id="PS50240">
    <property type="entry name" value="TRYPSIN_DOM"/>
    <property type="match status" value="1"/>
</dbReference>
<keyword evidence="9" id="KW-1185">Reference proteome</keyword>
<dbReference type="Gene3D" id="2.40.10.10">
    <property type="entry name" value="Trypsin-like serine proteases"/>
    <property type="match status" value="1"/>
</dbReference>
<dbReference type="InterPro" id="IPR001254">
    <property type="entry name" value="Trypsin_dom"/>
</dbReference>
<accession>A0A7J5ZHS3</accession>
<proteinExistence type="predicted"/>
<dbReference type="PANTHER" id="PTHR24264">
    <property type="entry name" value="TRYPSIN-RELATED"/>
    <property type="match status" value="1"/>
</dbReference>
<comment type="caution">
    <text evidence="8">The sequence shown here is derived from an EMBL/GenBank/DDBJ whole genome shotgun (WGS) entry which is preliminary data.</text>
</comment>
<dbReference type="Pfam" id="PF00089">
    <property type="entry name" value="Trypsin"/>
    <property type="match status" value="1"/>
</dbReference>
<dbReference type="SUPFAM" id="SSF50494">
    <property type="entry name" value="Trypsin-like serine proteases"/>
    <property type="match status" value="1"/>
</dbReference>
<dbReference type="InterPro" id="IPR050127">
    <property type="entry name" value="Serine_Proteases_S1"/>
</dbReference>
<dbReference type="GO" id="GO:0006508">
    <property type="term" value="P:proteolysis"/>
    <property type="evidence" value="ECO:0007669"/>
    <property type="project" value="UniProtKB-KW"/>
</dbReference>
<dbReference type="InterPro" id="IPR009003">
    <property type="entry name" value="Peptidase_S1_PA"/>
</dbReference>
<keyword evidence="6" id="KW-0732">Signal</keyword>
<dbReference type="PANTHER" id="PTHR24264:SF20">
    <property type="entry name" value="TRYPSIN-LIKE"/>
    <property type="match status" value="1"/>
</dbReference>
<feature type="chain" id="PRO_5029890974" description="trypsin" evidence="6">
    <location>
        <begin position="20"/>
        <end position="276"/>
    </location>
</feature>
<dbReference type="AlphaFoldDB" id="A0A7J5ZHS3"/>
<keyword evidence="3" id="KW-0720">Serine protease</keyword>
<gene>
    <name evidence="8" type="ORF">F7725_001445</name>
</gene>
<keyword evidence="2" id="KW-0378">Hydrolase</keyword>
<feature type="signal peptide" evidence="6">
    <location>
        <begin position="1"/>
        <end position="19"/>
    </location>
</feature>
<name>A0A7J5ZHS3_DISMA</name>
<feature type="domain" description="Peptidase S1" evidence="7">
    <location>
        <begin position="161"/>
        <end position="276"/>
    </location>
</feature>